<feature type="domain" description="FecR N-terminal" evidence="2">
    <location>
        <begin position="17"/>
        <end position="56"/>
    </location>
</feature>
<feature type="domain" description="FecR protein" evidence="1">
    <location>
        <begin position="120"/>
        <end position="210"/>
    </location>
</feature>
<dbReference type="Proteomes" id="UP000251186">
    <property type="component" value="Unassembled WGS sequence"/>
</dbReference>
<proteinExistence type="predicted"/>
<dbReference type="PANTHER" id="PTHR30273">
    <property type="entry name" value="PERIPLASMIC SIGNAL SENSOR AND SIGMA FACTOR ACTIVATOR FECR-RELATED"/>
    <property type="match status" value="1"/>
</dbReference>
<dbReference type="RefSeq" id="WP_112863224.1">
    <property type="nucleotide sequence ID" value="NZ_UAQP01000014.1"/>
</dbReference>
<dbReference type="PIRSF" id="PIRSF018266">
    <property type="entry name" value="FecR"/>
    <property type="match status" value="1"/>
</dbReference>
<organism evidence="3 4">
    <name type="scientific">Brevundimonas vesicularis</name>
    <name type="common">Pseudomonas vesicularis</name>
    <dbReference type="NCBI Taxonomy" id="41276"/>
    <lineage>
        <taxon>Bacteria</taxon>
        <taxon>Pseudomonadati</taxon>
        <taxon>Pseudomonadota</taxon>
        <taxon>Alphaproteobacteria</taxon>
        <taxon>Caulobacterales</taxon>
        <taxon>Caulobacteraceae</taxon>
        <taxon>Brevundimonas</taxon>
    </lineage>
</organism>
<evidence type="ECO:0000259" key="1">
    <source>
        <dbReference type="Pfam" id="PF04773"/>
    </source>
</evidence>
<dbReference type="EMBL" id="UAQP01000014">
    <property type="protein sequence ID" value="SPU55248.1"/>
    <property type="molecule type" value="Genomic_DNA"/>
</dbReference>
<dbReference type="Pfam" id="PF16220">
    <property type="entry name" value="DUF4880"/>
    <property type="match status" value="1"/>
</dbReference>
<dbReference type="Pfam" id="PF04773">
    <property type="entry name" value="FecR"/>
    <property type="match status" value="1"/>
</dbReference>
<evidence type="ECO:0000313" key="4">
    <source>
        <dbReference type="Proteomes" id="UP000251186"/>
    </source>
</evidence>
<sequence length="328" mass="34847">MSPASPTPDNDDYDDPAAFWFARMNSGARPGQADEEGFRAWIEADPDNRQAYRQCQVAWGALGVEAGAPDVLALRARALKPESGAVTRRRALFGLTGGAVAAAGAGVWVLSASSPASALIVTGAGQRMTAPLPDGSEVTLAPLTRLRLDYASDRRRVRLEEGQAYFNVLADGDRPLTVIAGDRAMSAGASRFQVSLLDEGPDIVVEEGAVTVADRRNGSRIVANLAAGQRGTGEGAELRIASVDVESATAWRLGRLVVRDKPLSEVVETFNRYSSDHLVIGDDRAGKVRISGSFRYDGGREFAQGLASGFDLDVVQTPDGTWRIDASD</sequence>
<evidence type="ECO:0000313" key="3">
    <source>
        <dbReference type="EMBL" id="SPU55248.1"/>
    </source>
</evidence>
<reference evidence="3 4" key="1">
    <citation type="submission" date="2018-06" db="EMBL/GenBank/DDBJ databases">
        <authorList>
            <consortium name="Pathogen Informatics"/>
            <person name="Doyle S."/>
        </authorList>
    </citation>
    <scope>NUCLEOTIDE SEQUENCE [LARGE SCALE GENOMIC DNA]</scope>
    <source>
        <strain evidence="3 4">NCTC11166</strain>
    </source>
</reference>
<accession>A0A2X1BFS8</accession>
<protein>
    <submittedName>
        <fullName evidence="3">Fec operon regulator FecR</fullName>
    </submittedName>
</protein>
<gene>
    <name evidence="3" type="ORF">NCTC11166_02643</name>
</gene>
<dbReference type="InterPro" id="IPR032623">
    <property type="entry name" value="FecR_N"/>
</dbReference>
<dbReference type="Gene3D" id="2.60.120.1440">
    <property type="match status" value="1"/>
</dbReference>
<dbReference type="PANTHER" id="PTHR30273:SF2">
    <property type="entry name" value="PROTEIN FECR"/>
    <property type="match status" value="1"/>
</dbReference>
<dbReference type="AlphaFoldDB" id="A0A2X1BFS8"/>
<name>A0A2X1BFS8_BREVE</name>
<evidence type="ECO:0000259" key="2">
    <source>
        <dbReference type="Pfam" id="PF16220"/>
    </source>
</evidence>
<dbReference type="InterPro" id="IPR012373">
    <property type="entry name" value="Ferrdict_sens_TM"/>
</dbReference>
<dbReference type="InterPro" id="IPR006860">
    <property type="entry name" value="FecR"/>
</dbReference>
<dbReference type="GO" id="GO:0016989">
    <property type="term" value="F:sigma factor antagonist activity"/>
    <property type="evidence" value="ECO:0007669"/>
    <property type="project" value="TreeGrafter"/>
</dbReference>